<evidence type="ECO:0000313" key="11">
    <source>
        <dbReference type="EMBL" id="VFU03007.1"/>
    </source>
</evidence>
<dbReference type="PROSITE" id="PS51864">
    <property type="entry name" value="ASTACIN"/>
    <property type="match status" value="1"/>
</dbReference>
<keyword evidence="6 7" id="KW-0479">Metal-binding</keyword>
<dbReference type="PROSITE" id="PS51670">
    <property type="entry name" value="SHKT"/>
    <property type="match status" value="8"/>
</dbReference>
<evidence type="ECO:0000256" key="4">
    <source>
        <dbReference type="ARBA" id="ARBA00022801"/>
    </source>
</evidence>
<feature type="domain" description="ShKT" evidence="9">
    <location>
        <begin position="318"/>
        <end position="354"/>
    </location>
</feature>
<feature type="domain" description="Peptidase M12A" evidence="10">
    <location>
        <begin position="74"/>
        <end position="271"/>
    </location>
</feature>
<dbReference type="GO" id="GO:0004222">
    <property type="term" value="F:metalloendopeptidase activity"/>
    <property type="evidence" value="ECO:0007669"/>
    <property type="project" value="UniProtKB-UniRule"/>
</dbReference>
<dbReference type="PANTHER" id="PTHR10127">
    <property type="entry name" value="DISCOIDIN, CUB, EGF, LAMININ , AND ZINC METALLOPROTEASE DOMAIN CONTAINING"/>
    <property type="match status" value="1"/>
</dbReference>
<name>A0A4U8YUA8_OULSP</name>
<feature type="domain" description="ShKT" evidence="9">
    <location>
        <begin position="645"/>
        <end position="679"/>
    </location>
</feature>
<dbReference type="SUPFAM" id="SSF55486">
    <property type="entry name" value="Metalloproteases ('zincins'), catalytic domain"/>
    <property type="match status" value="1"/>
</dbReference>
<dbReference type="GO" id="GO:0090729">
    <property type="term" value="F:toxin activity"/>
    <property type="evidence" value="ECO:0007669"/>
    <property type="project" value="UniProtKB-KW"/>
</dbReference>
<feature type="disulfide bond" evidence="5">
    <location>
        <begin position="551"/>
        <end position="585"/>
    </location>
</feature>
<dbReference type="Pfam" id="PF01549">
    <property type="entry name" value="ShK"/>
    <property type="match status" value="9"/>
</dbReference>
<feature type="disulfide bond" evidence="5">
    <location>
        <begin position="645"/>
        <end position="679"/>
    </location>
</feature>
<feature type="domain" description="F5/8 type C" evidence="8">
    <location>
        <begin position="840"/>
        <end position="994"/>
    </location>
</feature>
<dbReference type="SUPFAM" id="SSF49785">
    <property type="entry name" value="Galactose-binding domain-like"/>
    <property type="match status" value="1"/>
</dbReference>
<feature type="active site" evidence="6">
    <location>
        <position position="170"/>
    </location>
</feature>
<dbReference type="InterPro" id="IPR001506">
    <property type="entry name" value="Peptidase_M12A"/>
</dbReference>
<feature type="disulfide bond" evidence="5">
    <location>
        <begin position="416"/>
        <end position="450"/>
    </location>
</feature>
<dbReference type="FunFam" id="3.40.390.10:FF:000114">
    <property type="entry name" value="Metalloendopeptidase"/>
    <property type="match status" value="1"/>
</dbReference>
<dbReference type="PROSITE" id="PS50022">
    <property type="entry name" value="FA58C_3"/>
    <property type="match status" value="1"/>
</dbReference>
<feature type="binding site" evidence="6">
    <location>
        <position position="173"/>
    </location>
    <ligand>
        <name>Zn(2+)</name>
        <dbReference type="ChEBI" id="CHEBI:29105"/>
        <note>catalytic</note>
    </ligand>
</feature>
<dbReference type="PRINTS" id="PR00480">
    <property type="entry name" value="ASTACIN"/>
</dbReference>
<evidence type="ECO:0000256" key="7">
    <source>
        <dbReference type="RuleBase" id="RU361183"/>
    </source>
</evidence>
<keyword evidence="6 7" id="KW-0482">Metalloprotease</keyword>
<dbReference type="Gene3D" id="3.40.390.10">
    <property type="entry name" value="Collagenase (Catalytic Domain)"/>
    <property type="match status" value="1"/>
</dbReference>
<dbReference type="PANTHER" id="PTHR10127:SF893">
    <property type="entry name" value="METALLOENDOPEPTIDASE"/>
    <property type="match status" value="1"/>
</dbReference>
<dbReference type="GO" id="GO:0008270">
    <property type="term" value="F:zinc ion binding"/>
    <property type="evidence" value="ECO:0007669"/>
    <property type="project" value="UniProtKB-UniRule"/>
</dbReference>
<dbReference type="Gene3D" id="1.10.10.1940">
    <property type="match status" value="6"/>
</dbReference>
<feature type="domain" description="ShKT" evidence="9">
    <location>
        <begin position="551"/>
        <end position="585"/>
    </location>
</feature>
<dbReference type="InterPro" id="IPR008979">
    <property type="entry name" value="Galactose-bd-like_sf"/>
</dbReference>
<dbReference type="Pfam" id="PF01400">
    <property type="entry name" value="Astacin"/>
    <property type="match status" value="1"/>
</dbReference>
<dbReference type="InterPro" id="IPR024079">
    <property type="entry name" value="MetalloPept_cat_dom_sf"/>
</dbReference>
<organism evidence="11">
    <name type="scientific">Oulactis sp.</name>
    <name type="common">Sea anemone</name>
    <dbReference type="NCBI Taxonomy" id="2093647"/>
    <lineage>
        <taxon>Eukaryota</taxon>
        <taxon>Metazoa</taxon>
        <taxon>Cnidaria</taxon>
        <taxon>Anthozoa</taxon>
        <taxon>Hexacorallia</taxon>
        <taxon>Actiniaria</taxon>
        <taxon>Actiniidae</taxon>
        <taxon>Oulactis</taxon>
    </lineage>
</organism>
<evidence type="ECO:0000256" key="6">
    <source>
        <dbReference type="PROSITE-ProRule" id="PRU01211"/>
    </source>
</evidence>
<proteinExistence type="evidence at transcript level"/>
<dbReference type="Pfam" id="PF00754">
    <property type="entry name" value="F5_F8_type_C"/>
    <property type="match status" value="1"/>
</dbReference>
<feature type="signal peptide" evidence="7">
    <location>
        <begin position="1"/>
        <end position="20"/>
    </location>
</feature>
<gene>
    <name evidence="11" type="primary">U-AITX-Oulsp69</name>
</gene>
<feature type="domain" description="ShKT" evidence="9">
    <location>
        <begin position="500"/>
        <end position="539"/>
    </location>
</feature>
<dbReference type="SMART" id="SM00231">
    <property type="entry name" value="FA58C"/>
    <property type="match status" value="1"/>
</dbReference>
<evidence type="ECO:0000259" key="8">
    <source>
        <dbReference type="PROSITE" id="PS50022"/>
    </source>
</evidence>
<dbReference type="SMR" id="A0A4U8YUA8"/>
<keyword evidence="5" id="KW-1015">Disulfide bond</keyword>
<dbReference type="SMART" id="SM00235">
    <property type="entry name" value="ZnMc"/>
    <property type="match status" value="1"/>
</dbReference>
<feature type="disulfide bond" evidence="5">
    <location>
        <begin position="594"/>
        <end position="628"/>
    </location>
</feature>
<evidence type="ECO:0000256" key="1">
    <source>
        <dbReference type="ARBA" id="ARBA00002657"/>
    </source>
</evidence>
<dbReference type="CDD" id="cd04280">
    <property type="entry name" value="ZnMc_astacin_like"/>
    <property type="match status" value="1"/>
</dbReference>
<feature type="domain" description="ShKT" evidence="9">
    <location>
        <begin position="416"/>
        <end position="450"/>
    </location>
</feature>
<keyword evidence="4 6" id="KW-0378">Hydrolase</keyword>
<evidence type="ECO:0000259" key="9">
    <source>
        <dbReference type="PROSITE" id="PS51670"/>
    </source>
</evidence>
<dbReference type="CDD" id="cd00057">
    <property type="entry name" value="FA58C"/>
    <property type="match status" value="1"/>
</dbReference>
<feature type="binding site" evidence="6">
    <location>
        <position position="179"/>
    </location>
    <ligand>
        <name>Zn(2+)</name>
        <dbReference type="ChEBI" id="CHEBI:29105"/>
        <note>catalytic</note>
    </ligand>
</feature>
<comment type="cofactor">
    <cofactor evidence="6 7">
        <name>Zn(2+)</name>
        <dbReference type="ChEBI" id="CHEBI:29105"/>
    </cofactor>
    <text evidence="6 7">Binds 1 zinc ion per subunit.</text>
</comment>
<keyword evidence="6 7" id="KW-0862">Zinc</keyword>
<feature type="domain" description="ShKT" evidence="9">
    <location>
        <begin position="457"/>
        <end position="493"/>
    </location>
</feature>
<feature type="binding site" evidence="6">
    <location>
        <position position="169"/>
    </location>
    <ligand>
        <name>Zn(2+)</name>
        <dbReference type="ChEBI" id="CHEBI:29105"/>
        <note>catalytic</note>
    </ligand>
</feature>
<accession>A0A4U8YUA8</accession>
<evidence type="ECO:0000256" key="5">
    <source>
        <dbReference type="PROSITE-ProRule" id="PRU01005"/>
    </source>
</evidence>
<comment type="function">
    <text evidence="1">Metalloprotease.</text>
</comment>
<protein>
    <recommendedName>
        <fullName evidence="7">Metalloendopeptidase</fullName>
        <ecNumber evidence="7">3.4.24.-</ecNumber>
    </recommendedName>
</protein>
<keyword evidence="7" id="KW-0732">Signal</keyword>
<keyword evidence="3 6" id="KW-0645">Protease</keyword>
<dbReference type="SMART" id="SM00254">
    <property type="entry name" value="ShKT"/>
    <property type="match status" value="9"/>
</dbReference>
<feature type="domain" description="ShKT" evidence="9">
    <location>
        <begin position="747"/>
        <end position="783"/>
    </location>
</feature>
<dbReference type="EC" id="3.4.24.-" evidence="7"/>
<reference evidence="11" key="1">
    <citation type="submission" date="2019-03" db="EMBL/GenBank/DDBJ databases">
        <authorList>
            <person name="Mitchell L M."/>
        </authorList>
    </citation>
    <scope>NUCLEOTIDE SEQUENCE</scope>
    <source>
        <tissue evidence="11">Tentacle</tissue>
    </source>
</reference>
<feature type="domain" description="ShKT" evidence="9">
    <location>
        <begin position="594"/>
        <end position="628"/>
    </location>
</feature>
<dbReference type="PROSITE" id="PS01285">
    <property type="entry name" value="FA58C_1"/>
    <property type="match status" value="1"/>
</dbReference>
<dbReference type="InterPro" id="IPR006026">
    <property type="entry name" value="Peptidase_Metallo"/>
</dbReference>
<dbReference type="EMBL" id="LR535993">
    <property type="protein sequence ID" value="VFU03007.1"/>
    <property type="molecule type" value="mRNA"/>
</dbReference>
<evidence type="ECO:0000256" key="2">
    <source>
        <dbReference type="ARBA" id="ARBA00022656"/>
    </source>
</evidence>
<dbReference type="InterPro" id="IPR000421">
    <property type="entry name" value="FA58C"/>
</dbReference>
<dbReference type="GO" id="GO:0006508">
    <property type="term" value="P:proteolysis"/>
    <property type="evidence" value="ECO:0007669"/>
    <property type="project" value="UniProtKB-KW"/>
</dbReference>
<evidence type="ECO:0000256" key="3">
    <source>
        <dbReference type="ARBA" id="ARBA00022670"/>
    </source>
</evidence>
<sequence length="1016" mass="117607">MAQQLAVVVVVICCFLTVDALDSPFPIFKEDENSSPPSKSEHWLYEGDIMLSQEQNEMVEFPKKKGQEKPSSNRAYTAARNEKRLWYGGVIPYVIDCSLKNMPALVDIVKGAMKEWQSKTCITFVERDQEEDHVTILRGTHCYSTVGRAKGKKVLSVGHGCEFHNVMLHELGHVIGYWHEQSRPDRDEHIRILWKHIARGWENSFFKLNWKASDTMRLPYDYSSIMHYPFNAFSKSTNKRTIVPLRPVKARPYKKLSQLDIHKTNILYSCSNGPEDNEVEVDHQESSVAALRRKRRAVVVEDIDTPTTTTTSSKKTPCVNKVGDEACKYWAAKGFCTKRKDFMLIDCMKSCNACPTEEFYSGTKIPRVTVIAHVSPIIQHGKRILTYDERRQMRREAKRKAKRQLKLMQKKRQENCKDKSSSCSYWAKKGFCQMREDFMKKYCLKSCNKCYPESDGCIDRDNRCKSWARARYCTRSNYKRVMESFCARSCGLCGEPAKTCFDKEKHKCPKWKDNGFCESEDKDIKDAMKMLCTKTCRLCDKHFKLYKKYECADNFKTCHRWNKLGYCETRPLFMNKYCRKSCKICTKKVDTRICLDNAVGCERRKAEGLCEKKRKTMKFYCRKTCGFCQKVEQNEQGQAAQREPCKDLNNVCPTWAELNYCQTKALYMVKYCKKSCGICDGNGSNLYKPYSYTSRPRRRPCINRRRSCTYWAHIGMCHLRPDIMLKECKLACRACRPAKKEEPSPTCKNVADNDNCEHWAKLGKCKSRANFMISNCPKTCNACPTKPVKTTPAKPIGILCKFSCKMWLDNKYCDKWKGRCSRACLAKGCDVEAVKPVGTCAEPMGVGWDYKLPDTAFTASSTLINGKWDFGAHNARLYKEDDLVYKKVGGWCAKEPENQWLQVDLGRPRIITAVATQGRDKFFEHVKSYELGFSDDGKTFYKYMEKGKVKILPGNCDHFTPVINQLRRPHVARYVRFYPITKTSVCMRVEVYGCNELTDEAKHDYPHVVHLRHYRT</sequence>
<dbReference type="AlphaFoldDB" id="A0A4U8YUA8"/>
<dbReference type="InterPro" id="IPR003582">
    <property type="entry name" value="ShKT_dom"/>
</dbReference>
<feature type="chain" id="PRO_5021036874" description="Metalloendopeptidase" evidence="7">
    <location>
        <begin position="21"/>
        <end position="1016"/>
    </location>
</feature>
<comment type="caution">
    <text evidence="5">Lacks conserved residue(s) required for the propagation of feature annotation.</text>
</comment>
<dbReference type="Gene3D" id="2.60.120.260">
    <property type="entry name" value="Galactose-binding domain-like"/>
    <property type="match status" value="1"/>
</dbReference>
<dbReference type="InterPro" id="IPR034035">
    <property type="entry name" value="Astacin-like_dom"/>
</dbReference>
<keyword evidence="2" id="KW-0800">Toxin</keyword>
<evidence type="ECO:0000259" key="10">
    <source>
        <dbReference type="PROSITE" id="PS51864"/>
    </source>
</evidence>